<dbReference type="OrthoDB" id="2086462at2"/>
<dbReference type="Proteomes" id="UP000238916">
    <property type="component" value="Unassembled WGS sequence"/>
</dbReference>
<reference evidence="2" key="1">
    <citation type="submission" date="2018-02" db="EMBL/GenBank/DDBJ databases">
        <authorList>
            <person name="Hausmann B."/>
        </authorList>
    </citation>
    <scope>NUCLEOTIDE SEQUENCE [LARGE SCALE GENOMIC DNA]</scope>
    <source>
        <strain evidence="2">Peat soil MAG SbF1</strain>
    </source>
</reference>
<protein>
    <recommendedName>
        <fullName evidence="3">DUF559 domain-containing protein</fullName>
    </recommendedName>
</protein>
<proteinExistence type="predicted"/>
<organism evidence="1 2">
    <name type="scientific">Candidatus Desulfosporosinus infrequens</name>
    <dbReference type="NCBI Taxonomy" id="2043169"/>
    <lineage>
        <taxon>Bacteria</taxon>
        <taxon>Bacillati</taxon>
        <taxon>Bacillota</taxon>
        <taxon>Clostridia</taxon>
        <taxon>Eubacteriales</taxon>
        <taxon>Desulfitobacteriaceae</taxon>
        <taxon>Desulfosporosinus</taxon>
    </lineage>
</organism>
<sequence>MSKSKAQKAITNQINFERNQEKLKVSGLINLGKKYGKIECLCPKCNNTMLVKRKLLIKNPICRNCMTGKSFGEEKAIEILTRYNAIFQKEKTFKGLKGLNGKLLRFDFYIQGELRPFLIEIDGAQHKEGDEWGGNTVAHDVLKNRYCRDNNIRLYRINYKFGKLENLEDEIMKVLRVQGVA</sequence>
<dbReference type="AlphaFoldDB" id="A0A2U3LH62"/>
<dbReference type="EMBL" id="OMOF01000445">
    <property type="protein sequence ID" value="SPF51228.1"/>
    <property type="molecule type" value="Genomic_DNA"/>
</dbReference>
<dbReference type="Gene3D" id="3.40.960.10">
    <property type="entry name" value="VSR Endonuclease"/>
    <property type="match status" value="1"/>
</dbReference>
<evidence type="ECO:0008006" key="3">
    <source>
        <dbReference type="Google" id="ProtNLM"/>
    </source>
</evidence>
<name>A0A2U3LH62_9FIRM</name>
<gene>
    <name evidence="1" type="ORF">SBF1_50112</name>
</gene>
<evidence type="ECO:0000313" key="2">
    <source>
        <dbReference type="Proteomes" id="UP000238916"/>
    </source>
</evidence>
<evidence type="ECO:0000313" key="1">
    <source>
        <dbReference type="EMBL" id="SPF51228.1"/>
    </source>
</evidence>
<accession>A0A2U3LH62</accession>